<dbReference type="AlphaFoldDB" id="A0A2C1LNC5"/>
<dbReference type="Proteomes" id="UP000225766">
    <property type="component" value="Unassembled WGS sequence"/>
</dbReference>
<evidence type="ECO:0000313" key="2">
    <source>
        <dbReference type="Proteomes" id="UP000225766"/>
    </source>
</evidence>
<dbReference type="InterPro" id="IPR019587">
    <property type="entry name" value="Polyketide_cyclase/dehydratase"/>
</dbReference>
<dbReference type="InterPro" id="IPR023393">
    <property type="entry name" value="START-like_dom_sf"/>
</dbReference>
<dbReference type="SUPFAM" id="SSF55961">
    <property type="entry name" value="Bet v1-like"/>
    <property type="match status" value="1"/>
</dbReference>
<dbReference type="Gene3D" id="3.30.530.20">
    <property type="match status" value="1"/>
</dbReference>
<name>A0A2C1LNC5_BACCE</name>
<gene>
    <name evidence="1" type="ORF">COD19_19205</name>
</gene>
<evidence type="ECO:0000313" key="1">
    <source>
        <dbReference type="EMBL" id="PGT99449.1"/>
    </source>
</evidence>
<dbReference type="EMBL" id="NUMG01000027">
    <property type="protein sequence ID" value="PGT99449.1"/>
    <property type="molecule type" value="Genomic_DNA"/>
</dbReference>
<protein>
    <recommendedName>
        <fullName evidence="3">Polyketide cyclase</fullName>
    </recommendedName>
</protein>
<dbReference type="Pfam" id="PF10604">
    <property type="entry name" value="Polyketide_cyc2"/>
    <property type="match status" value="1"/>
</dbReference>
<evidence type="ECO:0008006" key="3">
    <source>
        <dbReference type="Google" id="ProtNLM"/>
    </source>
</evidence>
<dbReference type="RefSeq" id="WP_098858723.1">
    <property type="nucleotide sequence ID" value="NZ_NUMG01000027.1"/>
</dbReference>
<organism evidence="1 2">
    <name type="scientific">Bacillus cereus</name>
    <dbReference type="NCBI Taxonomy" id="1396"/>
    <lineage>
        <taxon>Bacteria</taxon>
        <taxon>Bacillati</taxon>
        <taxon>Bacillota</taxon>
        <taxon>Bacilli</taxon>
        <taxon>Bacillales</taxon>
        <taxon>Bacillaceae</taxon>
        <taxon>Bacillus</taxon>
        <taxon>Bacillus cereus group</taxon>
    </lineage>
</organism>
<proteinExistence type="predicted"/>
<comment type="caution">
    <text evidence="1">The sequence shown here is derived from an EMBL/GenBank/DDBJ whole genome shotgun (WGS) entry which is preliminary data.</text>
</comment>
<dbReference type="CDD" id="cd07812">
    <property type="entry name" value="SRPBCC"/>
    <property type="match status" value="1"/>
</dbReference>
<sequence>MKPNKNEYFDQTSITIEASPQQVYDFVLTPRNWKGTHPVTADVIGNVDEVVTIGSSWREFIDFPPHKVIATWTCNKAEPAKMAEYFSLEPYAPNACYITYEFQPSGGATQFTRTMRVPFTDSPAPAENQNTAEVSKKYLEAVKSAVESANKK</sequence>
<accession>A0A2C1LNC5</accession>
<reference evidence="1 2" key="1">
    <citation type="submission" date="2017-09" db="EMBL/GenBank/DDBJ databases">
        <title>Large-scale bioinformatics analysis of Bacillus genomes uncovers conserved roles of natural products in bacterial physiology.</title>
        <authorList>
            <consortium name="Agbiome Team Llc"/>
            <person name="Bleich R.M."/>
            <person name="Grubbs K.J."/>
            <person name="Santa Maria K.C."/>
            <person name="Allen S.E."/>
            <person name="Farag S."/>
            <person name="Shank E.A."/>
            <person name="Bowers A."/>
        </authorList>
    </citation>
    <scope>NUCLEOTIDE SEQUENCE [LARGE SCALE GENOMIC DNA]</scope>
    <source>
        <strain evidence="1 2">AFS040105</strain>
    </source>
</reference>